<evidence type="ECO:0000259" key="7">
    <source>
        <dbReference type="PROSITE" id="PS50850"/>
    </source>
</evidence>
<evidence type="ECO:0000256" key="1">
    <source>
        <dbReference type="ARBA" id="ARBA00004651"/>
    </source>
</evidence>
<feature type="transmembrane region" description="Helical" evidence="6">
    <location>
        <begin position="180"/>
        <end position="198"/>
    </location>
</feature>
<dbReference type="PATRIC" id="fig|400772.4.peg.1371"/>
<dbReference type="InterPro" id="IPR011701">
    <property type="entry name" value="MFS"/>
</dbReference>
<dbReference type="STRING" id="400772.RR49_01348"/>
<evidence type="ECO:0000256" key="2">
    <source>
        <dbReference type="ARBA" id="ARBA00022448"/>
    </source>
</evidence>
<keyword evidence="4 6" id="KW-1133">Transmembrane helix</keyword>
<dbReference type="PANTHER" id="PTHR42718:SF9">
    <property type="entry name" value="MAJOR FACILITATOR SUPERFAMILY MULTIDRUG TRANSPORTER MFSC"/>
    <property type="match status" value="1"/>
</dbReference>
<dbReference type="InterPro" id="IPR020846">
    <property type="entry name" value="MFS_dom"/>
</dbReference>
<reference evidence="8 9" key="1">
    <citation type="submission" date="2015-02" db="EMBL/GenBank/DDBJ databases">
        <title>Draft genome sequences of ten Microbacterium spp. with emphasis on heavy metal contaminated environments.</title>
        <authorList>
            <person name="Corretto E."/>
        </authorList>
    </citation>
    <scope>NUCLEOTIDE SEQUENCE [LARGE SCALE GENOMIC DNA]</scope>
    <source>
        <strain evidence="8 9">DSM 18659</strain>
    </source>
</reference>
<evidence type="ECO:0000313" key="9">
    <source>
        <dbReference type="Proteomes" id="UP000033451"/>
    </source>
</evidence>
<dbReference type="Gene3D" id="1.20.1250.20">
    <property type="entry name" value="MFS general substrate transporter like domains"/>
    <property type="match status" value="1"/>
</dbReference>
<organism evidence="8 9">
    <name type="scientific">Microbacterium ginsengisoli</name>
    <dbReference type="NCBI Taxonomy" id="400772"/>
    <lineage>
        <taxon>Bacteria</taxon>
        <taxon>Bacillati</taxon>
        <taxon>Actinomycetota</taxon>
        <taxon>Actinomycetes</taxon>
        <taxon>Micrococcales</taxon>
        <taxon>Microbacteriaceae</taxon>
        <taxon>Microbacterium</taxon>
    </lineage>
</organism>
<feature type="transmembrane region" description="Helical" evidence="6">
    <location>
        <begin position="243"/>
        <end position="261"/>
    </location>
</feature>
<gene>
    <name evidence="8" type="primary">qacA_5</name>
    <name evidence="8" type="ORF">RR49_01348</name>
</gene>
<dbReference type="RefSeq" id="WP_045247291.1">
    <property type="nucleotide sequence ID" value="NZ_JYIY01000071.1"/>
</dbReference>
<dbReference type="SUPFAM" id="SSF103473">
    <property type="entry name" value="MFS general substrate transporter"/>
    <property type="match status" value="1"/>
</dbReference>
<dbReference type="PROSITE" id="PS50850">
    <property type="entry name" value="MFS"/>
    <property type="match status" value="1"/>
</dbReference>
<dbReference type="InterPro" id="IPR036259">
    <property type="entry name" value="MFS_trans_sf"/>
</dbReference>
<feature type="transmembrane region" description="Helical" evidence="6">
    <location>
        <begin position="317"/>
        <end position="334"/>
    </location>
</feature>
<dbReference type="EMBL" id="JYIY01000071">
    <property type="protein sequence ID" value="KJL36796.1"/>
    <property type="molecule type" value="Genomic_DNA"/>
</dbReference>
<dbReference type="PANTHER" id="PTHR42718">
    <property type="entry name" value="MAJOR FACILITATOR SUPERFAMILY MULTIDRUG TRANSPORTER MFSC"/>
    <property type="match status" value="1"/>
</dbReference>
<evidence type="ECO:0000256" key="3">
    <source>
        <dbReference type="ARBA" id="ARBA00022692"/>
    </source>
</evidence>
<evidence type="ECO:0000313" key="8">
    <source>
        <dbReference type="EMBL" id="KJL36796.1"/>
    </source>
</evidence>
<name>A0A0F0LZH4_9MICO</name>
<proteinExistence type="predicted"/>
<feature type="transmembrane region" description="Helical" evidence="6">
    <location>
        <begin position="118"/>
        <end position="136"/>
    </location>
</feature>
<feature type="transmembrane region" description="Helical" evidence="6">
    <location>
        <begin position="366"/>
        <end position="387"/>
    </location>
</feature>
<dbReference type="GO" id="GO:0022857">
    <property type="term" value="F:transmembrane transporter activity"/>
    <property type="evidence" value="ECO:0007669"/>
    <property type="project" value="InterPro"/>
</dbReference>
<comment type="subcellular location">
    <subcellularLocation>
        <location evidence="1">Cell membrane</location>
        <topology evidence="1">Multi-pass membrane protein</topology>
    </subcellularLocation>
</comment>
<feature type="transmembrane region" description="Helical" evidence="6">
    <location>
        <begin position="28"/>
        <end position="53"/>
    </location>
</feature>
<feature type="transmembrane region" description="Helical" evidence="6">
    <location>
        <begin position="434"/>
        <end position="455"/>
    </location>
</feature>
<dbReference type="Gene3D" id="1.20.1720.10">
    <property type="entry name" value="Multidrug resistance protein D"/>
    <property type="match status" value="1"/>
</dbReference>
<feature type="transmembrane region" description="Helical" evidence="6">
    <location>
        <begin position="218"/>
        <end position="237"/>
    </location>
</feature>
<comment type="caution">
    <text evidence="8">The sequence shown here is derived from an EMBL/GenBank/DDBJ whole genome shotgun (WGS) entry which is preliminary data.</text>
</comment>
<accession>A0A0F0LZH4</accession>
<dbReference type="Proteomes" id="UP000033451">
    <property type="component" value="Unassembled WGS sequence"/>
</dbReference>
<keyword evidence="9" id="KW-1185">Reference proteome</keyword>
<keyword evidence="3 6" id="KW-0812">Transmembrane</keyword>
<sequence length="470" mass="48697">MTGAVAVPAGRRRPPADRFDRRLLPSMMLGAILNPINSSIIAVALVPIALAFGAPAAQTAWLVSALYVATAIGQPVVGRLVDRFGPRPVYLVGVSLTGIAGIIGMLAPALWVLVVARVILGFGTCAGYPSAMSLIRRESDRAGIASPAGVLTVLSVSTQTVAVIGPTLGGLLIGLGGWRATFAVNIPLSLACLVLGAVTLPREPRRADAASQRRPFDLLGIALFTATLVTLLFFLMAPAVSTLWLLGVAVAAACLFAWRELRAHEPFIDVRVFAGNVPLIVTFGRAVLAAVVSYAFLYGYTQWLEDDRGLDPTATGLLLLPTFVVGIAVASLTGRRAEVRAKLIVGAAAQLVACGMLLFATSASPLWYLAAIGVIIGIPQGLVNLAVQNALFHQADPVRIGASSGLLRTFMYLGAILAAAASGLFFPVRADDAGLRGLATVMVVAALVLLASAVADRSLGSVDRLARGAA</sequence>
<feature type="transmembrane region" description="Helical" evidence="6">
    <location>
        <begin position="59"/>
        <end position="77"/>
    </location>
</feature>
<dbReference type="GO" id="GO:0005886">
    <property type="term" value="C:plasma membrane"/>
    <property type="evidence" value="ECO:0007669"/>
    <property type="project" value="UniProtKB-SubCell"/>
</dbReference>
<evidence type="ECO:0000256" key="4">
    <source>
        <dbReference type="ARBA" id="ARBA00022989"/>
    </source>
</evidence>
<feature type="transmembrane region" description="Helical" evidence="6">
    <location>
        <begin position="341"/>
        <end position="360"/>
    </location>
</feature>
<feature type="transmembrane region" description="Helical" evidence="6">
    <location>
        <begin position="148"/>
        <end position="174"/>
    </location>
</feature>
<keyword evidence="5 6" id="KW-0472">Membrane</keyword>
<dbReference type="Pfam" id="PF07690">
    <property type="entry name" value="MFS_1"/>
    <property type="match status" value="1"/>
</dbReference>
<evidence type="ECO:0000256" key="5">
    <source>
        <dbReference type="ARBA" id="ARBA00023136"/>
    </source>
</evidence>
<feature type="transmembrane region" description="Helical" evidence="6">
    <location>
        <begin position="89"/>
        <end position="112"/>
    </location>
</feature>
<keyword evidence="2" id="KW-0813">Transport</keyword>
<evidence type="ECO:0000256" key="6">
    <source>
        <dbReference type="SAM" id="Phobius"/>
    </source>
</evidence>
<dbReference type="AlphaFoldDB" id="A0A0F0LZH4"/>
<protein>
    <submittedName>
        <fullName evidence="8">Antiseptic resistance protein</fullName>
    </submittedName>
</protein>
<feature type="transmembrane region" description="Helical" evidence="6">
    <location>
        <begin position="273"/>
        <end position="297"/>
    </location>
</feature>
<feature type="domain" description="Major facilitator superfamily (MFS) profile" evidence="7">
    <location>
        <begin position="23"/>
        <end position="457"/>
    </location>
</feature>
<feature type="transmembrane region" description="Helical" evidence="6">
    <location>
        <begin position="407"/>
        <end position="428"/>
    </location>
</feature>